<keyword evidence="3 7" id="KW-0698">rRNA processing</keyword>
<dbReference type="PIRSF" id="PIRSF004486">
    <property type="entry name" value="MraW"/>
    <property type="match status" value="1"/>
</dbReference>
<gene>
    <name evidence="8" type="primary">mraW</name>
    <name evidence="7" type="synonym">rsmH</name>
    <name evidence="8" type="ORF">HMPREF9220_1197</name>
</gene>
<evidence type="ECO:0000313" key="9">
    <source>
        <dbReference type="Proteomes" id="UP000004594"/>
    </source>
</evidence>
<comment type="caution">
    <text evidence="8">The sequence shown here is derived from an EMBL/GenBank/DDBJ whole genome shotgun (WGS) entry which is preliminary data.</text>
</comment>
<protein>
    <recommendedName>
        <fullName evidence="7">Ribosomal RNA small subunit methyltransferase H</fullName>
        <ecNumber evidence="7">2.1.1.199</ecNumber>
    </recommendedName>
    <alternativeName>
        <fullName evidence="7">16S rRNA m(4)C1402 methyltransferase</fullName>
    </alternativeName>
    <alternativeName>
        <fullName evidence="7">rRNA (cytosine-N(4)-)-methyltransferase RsmH</fullName>
    </alternativeName>
</protein>
<feature type="binding site" evidence="7">
    <location>
        <begin position="33"/>
        <end position="35"/>
    </location>
    <ligand>
        <name>S-adenosyl-L-methionine</name>
        <dbReference type="ChEBI" id="CHEBI:59789"/>
    </ligand>
</feature>
<dbReference type="PANTHER" id="PTHR11265">
    <property type="entry name" value="S-ADENOSYL-METHYLTRANSFERASE MRAW"/>
    <property type="match status" value="1"/>
</dbReference>
<evidence type="ECO:0000256" key="3">
    <source>
        <dbReference type="ARBA" id="ARBA00022552"/>
    </source>
</evidence>
<dbReference type="EC" id="2.1.1.199" evidence="7"/>
<dbReference type="Gene3D" id="1.10.150.170">
    <property type="entry name" value="Putative methyltransferase TM0872, insert domain"/>
    <property type="match status" value="1"/>
</dbReference>
<keyword evidence="4 7" id="KW-0489">Methyltransferase</keyword>
<dbReference type="FunFam" id="1.10.150.170:FF:000001">
    <property type="entry name" value="Ribosomal RNA small subunit methyltransferase H"/>
    <property type="match status" value="1"/>
</dbReference>
<dbReference type="EMBL" id="AENT01000004">
    <property type="protein sequence ID" value="EFR43245.1"/>
    <property type="molecule type" value="Genomic_DNA"/>
</dbReference>
<dbReference type="Proteomes" id="UP000004594">
    <property type="component" value="Unassembled WGS sequence"/>
</dbReference>
<dbReference type="GO" id="GO:0005737">
    <property type="term" value="C:cytoplasm"/>
    <property type="evidence" value="ECO:0007669"/>
    <property type="project" value="UniProtKB-SubCell"/>
</dbReference>
<dbReference type="GO" id="GO:0070475">
    <property type="term" value="P:rRNA base methylation"/>
    <property type="evidence" value="ECO:0007669"/>
    <property type="project" value="UniProtKB-UniRule"/>
</dbReference>
<dbReference type="NCBIfam" id="TIGR00006">
    <property type="entry name" value="16S rRNA (cytosine(1402)-N(4))-methyltransferase RsmH"/>
    <property type="match status" value="1"/>
</dbReference>
<evidence type="ECO:0000256" key="4">
    <source>
        <dbReference type="ARBA" id="ARBA00022603"/>
    </source>
</evidence>
<feature type="binding site" evidence="7">
    <location>
        <position position="53"/>
    </location>
    <ligand>
        <name>S-adenosyl-L-methionine</name>
        <dbReference type="ChEBI" id="CHEBI:59789"/>
    </ligand>
</feature>
<evidence type="ECO:0000256" key="6">
    <source>
        <dbReference type="ARBA" id="ARBA00022691"/>
    </source>
</evidence>
<accession>E4L7G6</accession>
<keyword evidence="6 7" id="KW-0949">S-adenosyl-L-methionine</keyword>
<feature type="binding site" evidence="7">
    <location>
        <position position="101"/>
    </location>
    <ligand>
        <name>S-adenosyl-L-methionine</name>
        <dbReference type="ChEBI" id="CHEBI:59789"/>
    </ligand>
</feature>
<keyword evidence="5 7" id="KW-0808">Transferase</keyword>
<dbReference type="SUPFAM" id="SSF53335">
    <property type="entry name" value="S-adenosyl-L-methionine-dependent methyltransferases"/>
    <property type="match status" value="1"/>
</dbReference>
<evidence type="ECO:0000256" key="1">
    <source>
        <dbReference type="ARBA" id="ARBA00010396"/>
    </source>
</evidence>
<dbReference type="Gene3D" id="3.40.50.150">
    <property type="entry name" value="Vaccinia Virus protein VP39"/>
    <property type="match status" value="1"/>
</dbReference>
<feature type="binding site" evidence="7">
    <location>
        <position position="108"/>
    </location>
    <ligand>
        <name>S-adenosyl-L-methionine</name>
        <dbReference type="ChEBI" id="CHEBI:59789"/>
    </ligand>
</feature>
<reference evidence="8 9" key="1">
    <citation type="submission" date="2010-11" db="EMBL/GenBank/DDBJ databases">
        <authorList>
            <person name="Durkin A.S."/>
            <person name="Madupu R."/>
            <person name="Torralba M."/>
            <person name="Gillis M."/>
            <person name="Methe B."/>
            <person name="Sutton G."/>
            <person name="Nelson K.E."/>
        </authorList>
    </citation>
    <scope>NUCLEOTIDE SEQUENCE [LARGE SCALE GENOMIC DNA]</scope>
    <source>
        <strain evidence="8 9">UPII 345-E</strain>
    </source>
</reference>
<comment type="catalytic activity">
    <reaction evidence="7">
        <text>cytidine(1402) in 16S rRNA + S-adenosyl-L-methionine = N(4)-methylcytidine(1402) in 16S rRNA + S-adenosyl-L-homocysteine + H(+)</text>
        <dbReference type="Rhea" id="RHEA:42928"/>
        <dbReference type="Rhea" id="RHEA-COMP:10286"/>
        <dbReference type="Rhea" id="RHEA-COMP:10287"/>
        <dbReference type="ChEBI" id="CHEBI:15378"/>
        <dbReference type="ChEBI" id="CHEBI:57856"/>
        <dbReference type="ChEBI" id="CHEBI:59789"/>
        <dbReference type="ChEBI" id="CHEBI:74506"/>
        <dbReference type="ChEBI" id="CHEBI:82748"/>
        <dbReference type="EC" id="2.1.1.199"/>
    </reaction>
</comment>
<dbReference type="HAMAP" id="MF_01007">
    <property type="entry name" value="16SrRNA_methyltr_H"/>
    <property type="match status" value="1"/>
</dbReference>
<evidence type="ECO:0000256" key="2">
    <source>
        <dbReference type="ARBA" id="ARBA00022490"/>
    </source>
</evidence>
<sequence>MEFKHVTVLRREMISAVLTDKNGVYADCTLGGAGHLSLLSEKVENGALLIGIDQDLDALKAAELRMKDCTCNLNFVHSNFSNIKNILSEKNLNKINGFIFDLGVSSYQLDEANRGFSYMHEGRLDMRMNQNSELTAHDVVNKYSEEKIAFIIKEYGEERWAKRIAEFIVDYRKNKIIETTGELVSIIKAAIPLGARKNGPHPAKRTFQAIRIEVNNELGIIESTINDCVDCLVSGGRIGIITFHSLEDRIVKRTFKNLAKQCICPPEFPLCVCNHQRKIKLLGNGIRPTDEEIAENPRARSAILRVAEKI</sequence>
<name>E4L7G6_9FIRM</name>
<comment type="function">
    <text evidence="7">Specifically methylates the N4 position of cytidine in position 1402 (C1402) of 16S rRNA.</text>
</comment>
<dbReference type="SUPFAM" id="SSF81799">
    <property type="entry name" value="Putative methyltransferase TM0872, insert domain"/>
    <property type="match status" value="1"/>
</dbReference>
<dbReference type="InterPro" id="IPR023397">
    <property type="entry name" value="SAM-dep_MeTrfase_MraW_recog"/>
</dbReference>
<keyword evidence="2 7" id="KW-0963">Cytoplasm</keyword>
<organism evidence="8 9">
    <name type="scientific">Dialister micraerophilus UPII 345-E</name>
    <dbReference type="NCBI Taxonomy" id="910314"/>
    <lineage>
        <taxon>Bacteria</taxon>
        <taxon>Bacillati</taxon>
        <taxon>Bacillota</taxon>
        <taxon>Negativicutes</taxon>
        <taxon>Veillonellales</taxon>
        <taxon>Veillonellaceae</taxon>
        <taxon>Dialister</taxon>
    </lineage>
</organism>
<comment type="similarity">
    <text evidence="1 7">Belongs to the methyltransferase superfamily. RsmH family.</text>
</comment>
<dbReference type="OrthoDB" id="9806637at2"/>
<dbReference type="Pfam" id="PF01795">
    <property type="entry name" value="Methyltransf_5"/>
    <property type="match status" value="1"/>
</dbReference>
<dbReference type="AlphaFoldDB" id="E4L7G6"/>
<evidence type="ECO:0000256" key="7">
    <source>
        <dbReference type="HAMAP-Rule" id="MF_01007"/>
    </source>
</evidence>
<proteinExistence type="inferred from homology"/>
<dbReference type="RefSeq" id="WP_007553849.1">
    <property type="nucleotide sequence ID" value="NZ_AENT01000004.1"/>
</dbReference>
<dbReference type="InterPro" id="IPR002903">
    <property type="entry name" value="RsmH"/>
</dbReference>
<comment type="subcellular location">
    <subcellularLocation>
        <location evidence="7">Cytoplasm</location>
    </subcellularLocation>
</comment>
<evidence type="ECO:0000313" key="8">
    <source>
        <dbReference type="EMBL" id="EFR43245.1"/>
    </source>
</evidence>
<dbReference type="eggNOG" id="COG0275">
    <property type="taxonomic scope" value="Bacteria"/>
</dbReference>
<feature type="binding site" evidence="7">
    <location>
        <position position="80"/>
    </location>
    <ligand>
        <name>S-adenosyl-L-methionine</name>
        <dbReference type="ChEBI" id="CHEBI:59789"/>
    </ligand>
</feature>
<dbReference type="InterPro" id="IPR029063">
    <property type="entry name" value="SAM-dependent_MTases_sf"/>
</dbReference>
<dbReference type="GO" id="GO:0071424">
    <property type="term" value="F:rRNA (cytosine-N4-)-methyltransferase activity"/>
    <property type="evidence" value="ECO:0007669"/>
    <property type="project" value="UniProtKB-UniRule"/>
</dbReference>
<dbReference type="PANTHER" id="PTHR11265:SF0">
    <property type="entry name" value="12S RRNA N4-METHYLCYTIDINE METHYLTRANSFERASE"/>
    <property type="match status" value="1"/>
</dbReference>
<evidence type="ECO:0000256" key="5">
    <source>
        <dbReference type="ARBA" id="ARBA00022679"/>
    </source>
</evidence>